<sequence>MVLLDSKSALKSLSEQAPRYTVVLNGRIDRDTTRRPLVGESADVYEGTLRPAGVKVAVKTIHAYPPATQEAIERVLREVHLWSNLRHENIQLLLGISTDFNFTNSLVDPRPLLLGIANGLHYLHNHEFGPIVHGGLRGSNVLISDDGQALLIDFGLMSLVNSTFGLPVSVSRMAAINWTAPECLEGPKAAVEQDIWSYGMTALELFTRNPPFHDKPTVRVLMQRIMAGPPDRPNAQSTHSHLTDEWWEICMSCWNRDPSARPGIADIATRIAAKSGKK</sequence>
<feature type="domain" description="Protein kinase" evidence="1">
    <location>
        <begin position="30"/>
        <end position="273"/>
    </location>
</feature>
<organism evidence="2 3">
    <name type="scientific">Pisolithus tinctorius Marx 270</name>
    <dbReference type="NCBI Taxonomy" id="870435"/>
    <lineage>
        <taxon>Eukaryota</taxon>
        <taxon>Fungi</taxon>
        <taxon>Dikarya</taxon>
        <taxon>Basidiomycota</taxon>
        <taxon>Agaricomycotina</taxon>
        <taxon>Agaricomycetes</taxon>
        <taxon>Agaricomycetidae</taxon>
        <taxon>Boletales</taxon>
        <taxon>Sclerodermatineae</taxon>
        <taxon>Pisolithaceae</taxon>
        <taxon>Pisolithus</taxon>
    </lineage>
</organism>
<dbReference type="GO" id="GO:0004674">
    <property type="term" value="F:protein serine/threonine kinase activity"/>
    <property type="evidence" value="ECO:0007669"/>
    <property type="project" value="TreeGrafter"/>
</dbReference>
<reference evidence="3" key="2">
    <citation type="submission" date="2015-01" db="EMBL/GenBank/DDBJ databases">
        <title>Evolutionary Origins and Diversification of the Mycorrhizal Mutualists.</title>
        <authorList>
            <consortium name="DOE Joint Genome Institute"/>
            <consortium name="Mycorrhizal Genomics Consortium"/>
            <person name="Kohler A."/>
            <person name="Kuo A."/>
            <person name="Nagy L.G."/>
            <person name="Floudas D."/>
            <person name="Copeland A."/>
            <person name="Barry K.W."/>
            <person name="Cichocki N."/>
            <person name="Veneault-Fourrey C."/>
            <person name="LaButti K."/>
            <person name="Lindquist E.A."/>
            <person name="Lipzen A."/>
            <person name="Lundell T."/>
            <person name="Morin E."/>
            <person name="Murat C."/>
            <person name="Riley R."/>
            <person name="Ohm R."/>
            <person name="Sun H."/>
            <person name="Tunlid A."/>
            <person name="Henrissat B."/>
            <person name="Grigoriev I.V."/>
            <person name="Hibbett D.S."/>
            <person name="Martin F."/>
        </authorList>
    </citation>
    <scope>NUCLEOTIDE SEQUENCE [LARGE SCALE GENOMIC DNA]</scope>
    <source>
        <strain evidence="3">Marx 270</strain>
    </source>
</reference>
<dbReference type="HOGENOM" id="CLU_000288_7_18_1"/>
<dbReference type="GO" id="GO:0005524">
    <property type="term" value="F:ATP binding"/>
    <property type="evidence" value="ECO:0007669"/>
    <property type="project" value="InterPro"/>
</dbReference>
<dbReference type="AlphaFoldDB" id="A0A0C3P0B8"/>
<gene>
    <name evidence="2" type="ORF">M404DRAFT_24303</name>
</gene>
<reference evidence="2 3" key="1">
    <citation type="submission" date="2014-04" db="EMBL/GenBank/DDBJ databases">
        <authorList>
            <consortium name="DOE Joint Genome Institute"/>
            <person name="Kuo A."/>
            <person name="Kohler A."/>
            <person name="Costa M.D."/>
            <person name="Nagy L.G."/>
            <person name="Floudas D."/>
            <person name="Copeland A."/>
            <person name="Barry K.W."/>
            <person name="Cichocki N."/>
            <person name="Veneault-Fourrey C."/>
            <person name="LaButti K."/>
            <person name="Lindquist E.A."/>
            <person name="Lipzen A."/>
            <person name="Lundell T."/>
            <person name="Morin E."/>
            <person name="Murat C."/>
            <person name="Sun H."/>
            <person name="Tunlid A."/>
            <person name="Henrissat B."/>
            <person name="Grigoriev I.V."/>
            <person name="Hibbett D.S."/>
            <person name="Martin F."/>
            <person name="Nordberg H.P."/>
            <person name="Cantor M.N."/>
            <person name="Hua S.X."/>
        </authorList>
    </citation>
    <scope>NUCLEOTIDE SEQUENCE [LARGE SCALE GENOMIC DNA]</scope>
    <source>
        <strain evidence="2 3">Marx 270</strain>
    </source>
</reference>
<dbReference type="Gene3D" id="1.10.510.10">
    <property type="entry name" value="Transferase(Phosphotransferase) domain 1"/>
    <property type="match status" value="1"/>
</dbReference>
<name>A0A0C3P0B8_PISTI</name>
<evidence type="ECO:0000313" key="2">
    <source>
        <dbReference type="EMBL" id="KIO06550.1"/>
    </source>
</evidence>
<dbReference type="SUPFAM" id="SSF56112">
    <property type="entry name" value="Protein kinase-like (PK-like)"/>
    <property type="match status" value="1"/>
</dbReference>
<dbReference type="InterPro" id="IPR051681">
    <property type="entry name" value="Ser/Thr_Kinases-Pseudokinases"/>
</dbReference>
<dbReference type="InterPro" id="IPR000719">
    <property type="entry name" value="Prot_kinase_dom"/>
</dbReference>
<dbReference type="PANTHER" id="PTHR44329">
    <property type="entry name" value="SERINE/THREONINE-PROTEIN KINASE TNNI3K-RELATED"/>
    <property type="match status" value="1"/>
</dbReference>
<dbReference type="InParanoid" id="A0A0C3P0B8"/>
<dbReference type="STRING" id="870435.A0A0C3P0B8"/>
<dbReference type="PROSITE" id="PS50011">
    <property type="entry name" value="PROTEIN_KINASE_DOM"/>
    <property type="match status" value="1"/>
</dbReference>
<dbReference type="Proteomes" id="UP000054217">
    <property type="component" value="Unassembled WGS sequence"/>
</dbReference>
<accession>A0A0C3P0B8</accession>
<dbReference type="EMBL" id="KN831962">
    <property type="protein sequence ID" value="KIO06550.1"/>
    <property type="molecule type" value="Genomic_DNA"/>
</dbReference>
<dbReference type="OrthoDB" id="4062651at2759"/>
<keyword evidence="3" id="KW-1185">Reference proteome</keyword>
<protein>
    <recommendedName>
        <fullName evidence="1">Protein kinase domain-containing protein</fullName>
    </recommendedName>
</protein>
<evidence type="ECO:0000313" key="3">
    <source>
        <dbReference type="Proteomes" id="UP000054217"/>
    </source>
</evidence>
<proteinExistence type="predicted"/>
<dbReference type="Gene3D" id="3.30.200.20">
    <property type="entry name" value="Phosphorylase Kinase, domain 1"/>
    <property type="match status" value="1"/>
</dbReference>
<dbReference type="Pfam" id="PF07714">
    <property type="entry name" value="PK_Tyr_Ser-Thr"/>
    <property type="match status" value="1"/>
</dbReference>
<dbReference type="InterPro" id="IPR011009">
    <property type="entry name" value="Kinase-like_dom_sf"/>
</dbReference>
<evidence type="ECO:0000259" key="1">
    <source>
        <dbReference type="PROSITE" id="PS50011"/>
    </source>
</evidence>
<dbReference type="InterPro" id="IPR001245">
    <property type="entry name" value="Ser-Thr/Tyr_kinase_cat_dom"/>
</dbReference>